<dbReference type="InterPro" id="IPR036388">
    <property type="entry name" value="WH-like_DNA-bd_sf"/>
</dbReference>
<dbReference type="EMBL" id="JAAZBX010000004">
    <property type="protein sequence ID" value="NLD25300.1"/>
    <property type="molecule type" value="Genomic_DNA"/>
</dbReference>
<dbReference type="InterPro" id="IPR001845">
    <property type="entry name" value="HTH_ArsR_DNA-bd_dom"/>
</dbReference>
<evidence type="ECO:0000313" key="2">
    <source>
        <dbReference type="EMBL" id="NLD25300.1"/>
    </source>
</evidence>
<dbReference type="CDD" id="cd00090">
    <property type="entry name" value="HTH_ARSR"/>
    <property type="match status" value="1"/>
</dbReference>
<dbReference type="InterPro" id="IPR011991">
    <property type="entry name" value="ArsR-like_HTH"/>
</dbReference>
<organism evidence="2 3">
    <name type="scientific">Candidatus Dojkabacteria bacterium</name>
    <dbReference type="NCBI Taxonomy" id="2099670"/>
    <lineage>
        <taxon>Bacteria</taxon>
        <taxon>Candidatus Dojkabacteria</taxon>
    </lineage>
</organism>
<dbReference type="InterPro" id="IPR036390">
    <property type="entry name" value="WH_DNA-bd_sf"/>
</dbReference>
<dbReference type="GO" id="GO:0003700">
    <property type="term" value="F:DNA-binding transcription factor activity"/>
    <property type="evidence" value="ECO:0007669"/>
    <property type="project" value="InterPro"/>
</dbReference>
<dbReference type="Proteomes" id="UP000545876">
    <property type="component" value="Unassembled WGS sequence"/>
</dbReference>
<evidence type="ECO:0000259" key="1">
    <source>
        <dbReference type="PROSITE" id="PS50987"/>
    </source>
</evidence>
<dbReference type="Gene3D" id="1.10.10.10">
    <property type="entry name" value="Winged helix-like DNA-binding domain superfamily/Winged helix DNA-binding domain"/>
    <property type="match status" value="1"/>
</dbReference>
<sequence length="190" mass="22183">MLKKIFISKVRISILDVFLSNLDSSHHVRELVRILDEEINAVRRELMNLESAGLLKCRKEGNKSVYRINRESPYIWELRSIFFKESPTGQAILDVTKKIEGIDLIILTDSFIKKKYQNPTDVDFLFIGTMRIKDLSTIISQLEKELGKEIRFSAITKEDFEFARKKKEPFLMNILENDKIILFGQLSDLL</sequence>
<dbReference type="PROSITE" id="PS50987">
    <property type="entry name" value="HTH_ARSR_2"/>
    <property type="match status" value="1"/>
</dbReference>
<feature type="domain" description="HTH arsR-type" evidence="1">
    <location>
        <begin position="1"/>
        <end position="90"/>
    </location>
</feature>
<protein>
    <submittedName>
        <fullName evidence="2">Winged helix-turn-helix transcriptional regulator</fullName>
    </submittedName>
</protein>
<accession>A0A847D1I6</accession>
<dbReference type="SMART" id="SM00418">
    <property type="entry name" value="HTH_ARSR"/>
    <property type="match status" value="1"/>
</dbReference>
<dbReference type="SUPFAM" id="SSF46785">
    <property type="entry name" value="Winged helix' DNA-binding domain"/>
    <property type="match status" value="1"/>
</dbReference>
<reference evidence="2 3" key="1">
    <citation type="journal article" date="2020" name="Biotechnol. Biofuels">
        <title>New insights from the biogas microbiome by comprehensive genome-resolved metagenomics of nearly 1600 species originating from multiple anaerobic digesters.</title>
        <authorList>
            <person name="Campanaro S."/>
            <person name="Treu L."/>
            <person name="Rodriguez-R L.M."/>
            <person name="Kovalovszki A."/>
            <person name="Ziels R.M."/>
            <person name="Maus I."/>
            <person name="Zhu X."/>
            <person name="Kougias P.G."/>
            <person name="Basile A."/>
            <person name="Luo G."/>
            <person name="Schluter A."/>
            <person name="Konstantinidis K.T."/>
            <person name="Angelidaki I."/>
        </authorList>
    </citation>
    <scope>NUCLEOTIDE SEQUENCE [LARGE SCALE GENOMIC DNA]</scope>
    <source>
        <strain evidence="2">AS06rmzACSIP_65</strain>
    </source>
</reference>
<proteinExistence type="predicted"/>
<evidence type="ECO:0000313" key="3">
    <source>
        <dbReference type="Proteomes" id="UP000545876"/>
    </source>
</evidence>
<name>A0A847D1I6_9BACT</name>
<comment type="caution">
    <text evidence="2">The sequence shown here is derived from an EMBL/GenBank/DDBJ whole genome shotgun (WGS) entry which is preliminary data.</text>
</comment>
<gene>
    <name evidence="2" type="ORF">GX656_01510</name>
</gene>
<dbReference type="AlphaFoldDB" id="A0A847D1I6"/>